<sequence length="216" mass="24683">MLNELLNASYTSEKNALSLYENLVLFGDVFNEIANIRKNAIILIEKFASTHDYELACENEAIFLPAKNKEDALIQALNYELELNKMYEKFCESLDDEELKDLFFRLWATSNNEYVASLKQRLKEIYSGCEIKNELNLNEISQNFEQNGITNILENYQNDFNEITKSLQNIASGKADKNELAKITNNPNFSFFSGLALGALGISVVSKNFNKDEENE</sequence>
<dbReference type="AlphaFoldDB" id="A0A0M3V2F3"/>
<evidence type="ECO:0000313" key="2">
    <source>
        <dbReference type="Proteomes" id="UP000066049"/>
    </source>
</evidence>
<dbReference type="EMBL" id="CP012541">
    <property type="protein sequence ID" value="ALF47818.1"/>
    <property type="molecule type" value="Genomic_DNA"/>
</dbReference>
<accession>A0A0M3V2F3</accession>
<gene>
    <name evidence="1" type="ORF">CCON33237_1151</name>
</gene>
<reference evidence="2" key="1">
    <citation type="submission" date="2015-08" db="EMBL/GenBank/DDBJ databases">
        <title>Comparative genomics of the Campylobacter concisus group.</title>
        <authorList>
            <person name="Miller W.G."/>
            <person name="Yee E."/>
            <person name="Chapman M.H."/>
            <person name="Huynh S."/>
            <person name="Bono J.L."/>
            <person name="On S.L.W."/>
            <person name="St Leger J."/>
            <person name="Foster G."/>
            <person name="Parker C.T."/>
        </authorList>
    </citation>
    <scope>NUCLEOTIDE SEQUENCE [LARGE SCALE GENOMIC DNA]</scope>
    <source>
        <strain evidence="2">ATCC 33237</strain>
    </source>
</reference>
<dbReference type="CDD" id="cd00657">
    <property type="entry name" value="Ferritin_like"/>
    <property type="match status" value="1"/>
</dbReference>
<protein>
    <submittedName>
        <fullName evidence="1">Uncharacterized protein</fullName>
    </submittedName>
</protein>
<organism evidence="1 2">
    <name type="scientific">Campylobacter concisus</name>
    <dbReference type="NCBI Taxonomy" id="199"/>
    <lineage>
        <taxon>Bacteria</taxon>
        <taxon>Pseudomonadati</taxon>
        <taxon>Campylobacterota</taxon>
        <taxon>Epsilonproteobacteria</taxon>
        <taxon>Campylobacterales</taxon>
        <taxon>Campylobacteraceae</taxon>
        <taxon>Campylobacter</taxon>
    </lineage>
</organism>
<name>A0A0M3V2F3_9BACT</name>
<dbReference type="KEGG" id="ccoc:CCON33237_1151"/>
<dbReference type="Proteomes" id="UP000066049">
    <property type="component" value="Chromosome"/>
</dbReference>
<dbReference type="PATRIC" id="fig|199.248.peg.1187"/>
<proteinExistence type="predicted"/>
<dbReference type="RefSeq" id="WP_054196790.1">
    <property type="nucleotide sequence ID" value="NZ_CABMKQ010000013.1"/>
</dbReference>
<evidence type="ECO:0000313" key="1">
    <source>
        <dbReference type="EMBL" id="ALF47818.1"/>
    </source>
</evidence>
<dbReference type="GeneID" id="28662825"/>